<dbReference type="RefSeq" id="WP_045448269.1">
    <property type="nucleotide sequence ID" value="NZ_BBIO01000014.1"/>
</dbReference>
<evidence type="ECO:0000313" key="1">
    <source>
        <dbReference type="EMBL" id="GAK46069.1"/>
    </source>
</evidence>
<gene>
    <name evidence="1" type="ORF">M2A_2568</name>
</gene>
<dbReference type="Gene3D" id="3.30.70.100">
    <property type="match status" value="1"/>
</dbReference>
<sequence>MAIAYLITYEASDPDTIVQQLKAYKERELDRSPPKGYLGARILEGTDGKTVTFLTEWESEEKLEDTRDSAPWEACMDLNETFSDSNKALTFKMIS</sequence>
<accession>A0A081BDF1</accession>
<evidence type="ECO:0000313" key="2">
    <source>
        <dbReference type="Proteomes" id="UP000028702"/>
    </source>
</evidence>
<organism evidence="1 2">
    <name type="scientific">Tepidicaulis marinus</name>
    <dbReference type="NCBI Taxonomy" id="1333998"/>
    <lineage>
        <taxon>Bacteria</taxon>
        <taxon>Pseudomonadati</taxon>
        <taxon>Pseudomonadota</taxon>
        <taxon>Alphaproteobacteria</taxon>
        <taxon>Hyphomicrobiales</taxon>
        <taxon>Parvibaculaceae</taxon>
        <taxon>Tepidicaulis</taxon>
    </lineage>
</organism>
<proteinExistence type="predicted"/>
<dbReference type="eggNOG" id="ENOG502ZXEG">
    <property type="taxonomic scope" value="Bacteria"/>
</dbReference>
<dbReference type="EMBL" id="BBIO01000014">
    <property type="protein sequence ID" value="GAK46069.1"/>
    <property type="molecule type" value="Genomic_DNA"/>
</dbReference>
<dbReference type="STRING" id="1333998.M2A_2568"/>
<dbReference type="SUPFAM" id="SSF54909">
    <property type="entry name" value="Dimeric alpha+beta barrel"/>
    <property type="match status" value="1"/>
</dbReference>
<keyword evidence="2" id="KW-1185">Reference proteome</keyword>
<dbReference type="Proteomes" id="UP000028702">
    <property type="component" value="Unassembled WGS sequence"/>
</dbReference>
<reference evidence="1 2" key="1">
    <citation type="submission" date="2014-07" db="EMBL/GenBank/DDBJ databases">
        <title>Tepidicaulis marinum gen. nov., sp. nov., a novel marine bacterium denitrifying nitrate to nitrous oxide strictly under microaerobic conditions.</title>
        <authorList>
            <person name="Takeuchi M."/>
            <person name="Yamagishi T."/>
            <person name="Kamagata Y."/>
            <person name="Oshima K."/>
            <person name="Hattori M."/>
            <person name="Katayama T."/>
            <person name="Hanada S."/>
            <person name="Tamaki H."/>
            <person name="Marumo K."/>
            <person name="Maeda H."/>
            <person name="Nedachi M."/>
            <person name="Iwasaki W."/>
            <person name="Suwa Y."/>
            <person name="Sakata S."/>
        </authorList>
    </citation>
    <scope>NUCLEOTIDE SEQUENCE [LARGE SCALE GENOMIC DNA]</scope>
    <source>
        <strain evidence="1 2">MA2</strain>
    </source>
</reference>
<dbReference type="AlphaFoldDB" id="A0A081BDF1"/>
<protein>
    <submittedName>
        <fullName evidence="1">Conserved protein</fullName>
    </submittedName>
</protein>
<comment type="caution">
    <text evidence="1">The sequence shown here is derived from an EMBL/GenBank/DDBJ whole genome shotgun (WGS) entry which is preliminary data.</text>
</comment>
<name>A0A081BDF1_9HYPH</name>
<dbReference type="InterPro" id="IPR011008">
    <property type="entry name" value="Dimeric_a/b-barrel"/>
</dbReference>